<dbReference type="EMBL" id="WKQE01000002">
    <property type="protein sequence ID" value="MSC79702.1"/>
    <property type="molecule type" value="Genomic_DNA"/>
</dbReference>
<accession>A0A6L5TDT6</accession>
<name>A0A6L5TDT6_9FIRM</name>
<dbReference type="RefSeq" id="WP_154252022.1">
    <property type="nucleotide sequence ID" value="NZ_WKPZ01000004.1"/>
</dbReference>
<evidence type="ECO:0000313" key="2">
    <source>
        <dbReference type="Proteomes" id="UP000477010"/>
    </source>
</evidence>
<dbReference type="Proteomes" id="UP000477010">
    <property type="component" value="Unassembled WGS sequence"/>
</dbReference>
<sequence>MSYTRYNASDLSIELIGEKDVARALGNCGKKAPLVIRNAVNETAKDARKVMIREAKKRYAVNGAGRRHLNDLKIRKRAKVSDLGAELHIGGPGQKDAMKNDLGYFKTIPSRPYVGQDVANAPDLFKAKVLKNSGMKPLPGQGNLSKGFLVEFASGHVGMVQRVIGSSSHNTVTKKSGAPRWRNKDGNVEKLQTMGSPSAAAMHHVIWEQVEPDVQDTLEKKLEASIQKTLARAAAKKGAR</sequence>
<organism evidence="1 2">
    <name type="scientific">Faecalibacterium prausnitzii</name>
    <dbReference type="NCBI Taxonomy" id="853"/>
    <lineage>
        <taxon>Bacteria</taxon>
        <taxon>Bacillati</taxon>
        <taxon>Bacillota</taxon>
        <taxon>Clostridia</taxon>
        <taxon>Eubacteriales</taxon>
        <taxon>Oscillospiraceae</taxon>
        <taxon>Faecalibacterium</taxon>
    </lineage>
</organism>
<evidence type="ECO:0000313" key="1">
    <source>
        <dbReference type="EMBL" id="MSC79702.1"/>
    </source>
</evidence>
<reference evidence="1 2" key="1">
    <citation type="journal article" date="2019" name="Nat. Med.">
        <title>A library of human gut bacterial isolates paired with longitudinal multiomics data enables mechanistic microbiome research.</title>
        <authorList>
            <person name="Poyet M."/>
            <person name="Groussin M."/>
            <person name="Gibbons S.M."/>
            <person name="Avila-Pacheco J."/>
            <person name="Jiang X."/>
            <person name="Kearney S.M."/>
            <person name="Perrotta A.R."/>
            <person name="Berdy B."/>
            <person name="Zhao S."/>
            <person name="Lieberman T.D."/>
            <person name="Swanson P.K."/>
            <person name="Smith M."/>
            <person name="Roesemann S."/>
            <person name="Alexander J.E."/>
            <person name="Rich S.A."/>
            <person name="Livny J."/>
            <person name="Vlamakis H."/>
            <person name="Clish C."/>
            <person name="Bullock K."/>
            <person name="Deik A."/>
            <person name="Scott J."/>
            <person name="Pierce K.A."/>
            <person name="Xavier R.J."/>
            <person name="Alm E.J."/>
        </authorList>
    </citation>
    <scope>NUCLEOTIDE SEQUENCE [LARGE SCALE GENOMIC DNA]</scope>
    <source>
        <strain evidence="1 2">BIOML-B9</strain>
    </source>
</reference>
<protein>
    <submittedName>
        <fullName evidence="1">Uncharacterized protein</fullName>
    </submittedName>
</protein>
<gene>
    <name evidence="1" type="ORF">GKD85_02505</name>
</gene>
<dbReference type="AlphaFoldDB" id="A0A6L5TDT6"/>
<comment type="caution">
    <text evidence="1">The sequence shown here is derived from an EMBL/GenBank/DDBJ whole genome shotgun (WGS) entry which is preliminary data.</text>
</comment>
<proteinExistence type="predicted"/>